<feature type="transmembrane region" description="Helical" evidence="2">
    <location>
        <begin position="326"/>
        <end position="347"/>
    </location>
</feature>
<gene>
    <name evidence="3" type="ORF">EQG79_29610</name>
</gene>
<dbReference type="RefSeq" id="WP_129606723.1">
    <property type="nucleotide sequence ID" value="NZ_SBLB01000014.1"/>
</dbReference>
<dbReference type="PANTHER" id="PTHR34219">
    <property type="entry name" value="IRON-REGULATED INNER MEMBRANE PROTEIN-RELATED"/>
    <property type="match status" value="1"/>
</dbReference>
<keyword evidence="4" id="KW-1185">Reference proteome</keyword>
<dbReference type="Proteomes" id="UP000290407">
    <property type="component" value="Unassembled WGS sequence"/>
</dbReference>
<keyword evidence="2" id="KW-0472">Membrane</keyword>
<sequence length="376" mass="43038">MNRKLFKIHSWAGLITGVFLLLVGVSGSILVFNEDLNHWLYADRLTVRIPTASRRHSLDACYERVRTRYPQMNYIGLDEVPQRANQSVAFWMEADGVQYKAYVNPYTGRVIWFGKRYNQVCDWLLLFHYTLLGGKPGELVVALLGIVLLVSVLTGFWIYRKSIVPVLLFRVRVNRKNWRTISSGLHRIVGVWALLFNAMIALTGFWMLRYTFTKEYYEPLANPPTKQAPLPFSIDRTLTIVRQTYPDLVVSSLYVPEKAADDVVVYGSFGGRSFLFGDYGDELTLDGRTGTIKATKFIAQKTVSEKVDSLIFPVHAGMYGHWTIKILYALLGLTPGLLSITGFMLWWRRKRKTGKKRPVGRQQPENKSFVETQHGV</sequence>
<proteinExistence type="predicted"/>
<feature type="transmembrane region" description="Helical" evidence="2">
    <location>
        <begin position="12"/>
        <end position="32"/>
    </location>
</feature>
<name>A0A4Q2UGX2_9BACT</name>
<keyword evidence="2" id="KW-0812">Transmembrane</keyword>
<feature type="compositionally biased region" description="Polar residues" evidence="1">
    <location>
        <begin position="363"/>
        <end position="376"/>
    </location>
</feature>
<dbReference type="AlphaFoldDB" id="A0A4Q2UGX2"/>
<reference evidence="3 4" key="1">
    <citation type="submission" date="2019-01" db="EMBL/GenBank/DDBJ databases">
        <title>Spirosoma flava sp. nov., a propanil-degrading bacterium isolated from herbicide-contaminated soil.</title>
        <authorList>
            <person name="Zhang L."/>
            <person name="Jiang J.-D."/>
        </authorList>
    </citation>
    <scope>NUCLEOTIDE SEQUENCE [LARGE SCALE GENOMIC DNA]</scope>
    <source>
        <strain evidence="3 4">TY50</strain>
    </source>
</reference>
<evidence type="ECO:0000313" key="4">
    <source>
        <dbReference type="Proteomes" id="UP000290407"/>
    </source>
</evidence>
<feature type="transmembrane region" description="Helical" evidence="2">
    <location>
        <begin position="139"/>
        <end position="159"/>
    </location>
</feature>
<dbReference type="InterPro" id="IPR005625">
    <property type="entry name" value="PepSY-ass_TM"/>
</dbReference>
<dbReference type="Pfam" id="PF03929">
    <property type="entry name" value="PepSY_TM"/>
    <property type="match status" value="1"/>
</dbReference>
<feature type="transmembrane region" description="Helical" evidence="2">
    <location>
        <begin position="185"/>
        <end position="208"/>
    </location>
</feature>
<dbReference type="EMBL" id="SBLB01000014">
    <property type="protein sequence ID" value="RYC66530.1"/>
    <property type="molecule type" value="Genomic_DNA"/>
</dbReference>
<evidence type="ECO:0000256" key="2">
    <source>
        <dbReference type="SAM" id="Phobius"/>
    </source>
</evidence>
<evidence type="ECO:0000313" key="3">
    <source>
        <dbReference type="EMBL" id="RYC66530.1"/>
    </source>
</evidence>
<feature type="region of interest" description="Disordered" evidence="1">
    <location>
        <begin position="355"/>
        <end position="376"/>
    </location>
</feature>
<evidence type="ECO:0000256" key="1">
    <source>
        <dbReference type="SAM" id="MobiDB-lite"/>
    </source>
</evidence>
<protein>
    <submittedName>
        <fullName evidence="3">PepSY domain-containing protein</fullName>
    </submittedName>
</protein>
<organism evidence="3 4">
    <name type="scientific">Spirosoma sordidisoli</name>
    <dbReference type="NCBI Taxonomy" id="2502893"/>
    <lineage>
        <taxon>Bacteria</taxon>
        <taxon>Pseudomonadati</taxon>
        <taxon>Bacteroidota</taxon>
        <taxon>Cytophagia</taxon>
        <taxon>Cytophagales</taxon>
        <taxon>Cytophagaceae</taxon>
        <taxon>Spirosoma</taxon>
    </lineage>
</organism>
<accession>A0A4Q2UGX2</accession>
<keyword evidence="2" id="KW-1133">Transmembrane helix</keyword>
<comment type="caution">
    <text evidence="3">The sequence shown here is derived from an EMBL/GenBank/DDBJ whole genome shotgun (WGS) entry which is preliminary data.</text>
</comment>